<protein>
    <submittedName>
        <fullName evidence="1">Uncharacterized protein</fullName>
    </submittedName>
</protein>
<name>A0ACC0AR74_CATRO</name>
<organism evidence="1 2">
    <name type="scientific">Catharanthus roseus</name>
    <name type="common">Madagascar periwinkle</name>
    <name type="synonym">Vinca rosea</name>
    <dbReference type="NCBI Taxonomy" id="4058"/>
    <lineage>
        <taxon>Eukaryota</taxon>
        <taxon>Viridiplantae</taxon>
        <taxon>Streptophyta</taxon>
        <taxon>Embryophyta</taxon>
        <taxon>Tracheophyta</taxon>
        <taxon>Spermatophyta</taxon>
        <taxon>Magnoliopsida</taxon>
        <taxon>eudicotyledons</taxon>
        <taxon>Gunneridae</taxon>
        <taxon>Pentapetalae</taxon>
        <taxon>asterids</taxon>
        <taxon>lamiids</taxon>
        <taxon>Gentianales</taxon>
        <taxon>Apocynaceae</taxon>
        <taxon>Rauvolfioideae</taxon>
        <taxon>Vinceae</taxon>
        <taxon>Catharanthinae</taxon>
        <taxon>Catharanthus</taxon>
    </lineage>
</organism>
<dbReference type="EMBL" id="CM044705">
    <property type="protein sequence ID" value="KAI5662850.1"/>
    <property type="molecule type" value="Genomic_DNA"/>
</dbReference>
<proteinExistence type="predicted"/>
<comment type="caution">
    <text evidence="1">The sequence shown here is derived from an EMBL/GenBank/DDBJ whole genome shotgun (WGS) entry which is preliminary data.</text>
</comment>
<gene>
    <name evidence="1" type="ORF">M9H77_22173</name>
</gene>
<reference evidence="2" key="1">
    <citation type="journal article" date="2023" name="Nat. Plants">
        <title>Single-cell RNA sequencing provides a high-resolution roadmap for understanding the multicellular compartmentation of specialized metabolism.</title>
        <authorList>
            <person name="Sun S."/>
            <person name="Shen X."/>
            <person name="Li Y."/>
            <person name="Li Y."/>
            <person name="Wang S."/>
            <person name="Li R."/>
            <person name="Zhang H."/>
            <person name="Shen G."/>
            <person name="Guo B."/>
            <person name="Wei J."/>
            <person name="Xu J."/>
            <person name="St-Pierre B."/>
            <person name="Chen S."/>
            <person name="Sun C."/>
        </authorList>
    </citation>
    <scope>NUCLEOTIDE SEQUENCE [LARGE SCALE GENOMIC DNA]</scope>
</reference>
<dbReference type="Proteomes" id="UP001060085">
    <property type="component" value="Linkage Group LG05"/>
</dbReference>
<accession>A0ACC0AR74</accession>
<keyword evidence="2" id="KW-1185">Reference proteome</keyword>
<evidence type="ECO:0000313" key="1">
    <source>
        <dbReference type="EMBL" id="KAI5662850.1"/>
    </source>
</evidence>
<sequence length="84" mass="9329">MLGRCTLDLDLVQDNIMFDSVSCSAMGLLSSNLLWYMHGFESSSVAAASMCLDSLKFFGCTRTLQKGLVLVLPCREARRYLTLL</sequence>
<evidence type="ECO:0000313" key="2">
    <source>
        <dbReference type="Proteomes" id="UP001060085"/>
    </source>
</evidence>